<keyword evidence="4" id="KW-0479">Metal-binding</keyword>
<protein>
    <recommendedName>
        <fullName evidence="9">Peptidase M42</fullName>
    </recommendedName>
</protein>
<evidence type="ECO:0000256" key="5">
    <source>
        <dbReference type="ARBA" id="ARBA00022801"/>
    </source>
</evidence>
<reference evidence="7 8" key="1">
    <citation type="submission" date="2020-06" db="EMBL/GenBank/DDBJ databases">
        <title>Characterization of fructooligosaccharide metabolism and fructooligosaccharide-degrading enzymes in human commensal butyrate producers.</title>
        <authorList>
            <person name="Tanno H."/>
            <person name="Fujii T."/>
            <person name="Hirano K."/>
            <person name="Maeno S."/>
            <person name="Tonozuka T."/>
            <person name="Sakamoto M."/>
            <person name="Ohkuma M."/>
            <person name="Tochio T."/>
            <person name="Endo A."/>
        </authorList>
    </citation>
    <scope>NUCLEOTIDE SEQUENCE [LARGE SCALE GENOMIC DNA]</scope>
    <source>
        <strain evidence="7 8">JCM 31056</strain>
    </source>
</reference>
<keyword evidence="3" id="KW-0645">Protease</keyword>
<evidence type="ECO:0000256" key="6">
    <source>
        <dbReference type="PIRNR" id="PIRNR001123"/>
    </source>
</evidence>
<dbReference type="RefSeq" id="WP_188886014.1">
    <property type="nucleotide sequence ID" value="NZ_BLYJ01000012.1"/>
</dbReference>
<evidence type="ECO:0000313" key="7">
    <source>
        <dbReference type="EMBL" id="GFO88009.1"/>
    </source>
</evidence>
<evidence type="ECO:0000256" key="3">
    <source>
        <dbReference type="ARBA" id="ARBA00022670"/>
    </source>
</evidence>
<proteinExistence type="inferred from homology"/>
<keyword evidence="5" id="KW-0378">Hydrolase</keyword>
<accession>A0ABQ1DZ57</accession>
<evidence type="ECO:0000256" key="2">
    <source>
        <dbReference type="ARBA" id="ARBA00022438"/>
    </source>
</evidence>
<evidence type="ECO:0000256" key="4">
    <source>
        <dbReference type="ARBA" id="ARBA00022723"/>
    </source>
</evidence>
<keyword evidence="2" id="KW-0031">Aminopeptidase</keyword>
<comment type="caution">
    <text evidence="7">The sequence shown here is derived from an EMBL/GenBank/DDBJ whole genome shotgun (WGS) entry which is preliminary data.</text>
</comment>
<dbReference type="InterPro" id="IPR023367">
    <property type="entry name" value="Peptidase_M42_dom2"/>
</dbReference>
<dbReference type="PIRSF" id="PIRSF001123">
    <property type="entry name" value="PepA_GA"/>
    <property type="match status" value="1"/>
</dbReference>
<dbReference type="Pfam" id="PF05343">
    <property type="entry name" value="Peptidase_M42"/>
    <property type="match status" value="1"/>
</dbReference>
<comment type="similarity">
    <text evidence="1 6">Belongs to the peptidase M42 family.</text>
</comment>
<name>A0ABQ1DZ57_9FIRM</name>
<dbReference type="PANTHER" id="PTHR32481:SF0">
    <property type="entry name" value="AMINOPEPTIDASE YPDE-RELATED"/>
    <property type="match status" value="1"/>
</dbReference>
<dbReference type="Gene3D" id="2.40.30.40">
    <property type="entry name" value="Peptidase M42, domain 2"/>
    <property type="match status" value="1"/>
</dbReference>
<dbReference type="Proteomes" id="UP000620147">
    <property type="component" value="Unassembled WGS sequence"/>
</dbReference>
<dbReference type="InterPro" id="IPR051464">
    <property type="entry name" value="Peptidase_M42_aminopept"/>
</dbReference>
<dbReference type="EMBL" id="BLYJ01000012">
    <property type="protein sequence ID" value="GFO88009.1"/>
    <property type="molecule type" value="Genomic_DNA"/>
</dbReference>
<dbReference type="InterPro" id="IPR008007">
    <property type="entry name" value="Peptidase_M42"/>
</dbReference>
<dbReference type="PANTHER" id="PTHR32481">
    <property type="entry name" value="AMINOPEPTIDASE"/>
    <property type="match status" value="1"/>
</dbReference>
<sequence length="345" mass="36500">MQLEQTLRTLCALPAVSGFEMQAAHTVAELFRPYCDTVDVDKNGNVIGSLSCGKEGAKTVLLDAHLDQIGFLVTEVLDGGFLRFAPVGGVDPRMLLGGEVTILADEPLYGVVSCMPPHLLKAGEQNKAVPIDQMAIDTGLLDAKSRIRVGTPIVFAQQPIKLAGGQLCSKCLDDRAGVAAILLAMEKLHAAKDKLKCNVAVLISTQEEVTELGAQTGAFTVQPEYAIAVDVTHGRTPDGPSDGVFDLGSGVAVGMGPNLHRGFTKALIKTAKANDIDYTLEIMEGNTGTNAWTMQIVGRGIAMGLLSIPEKYMHTPVEVVKLSDVQAVADLMAEFLRGFDGEVGA</sequence>
<evidence type="ECO:0008006" key="9">
    <source>
        <dbReference type="Google" id="ProtNLM"/>
    </source>
</evidence>
<gene>
    <name evidence="7" type="ORF">BUFA31_11730</name>
</gene>
<evidence type="ECO:0000313" key="8">
    <source>
        <dbReference type="Proteomes" id="UP000620147"/>
    </source>
</evidence>
<dbReference type="Gene3D" id="3.40.630.10">
    <property type="entry name" value="Zn peptidases"/>
    <property type="match status" value="1"/>
</dbReference>
<organism evidence="7 8">
    <name type="scientific">Butyricicoccus faecihominis</name>
    <dbReference type="NCBI Taxonomy" id="1712515"/>
    <lineage>
        <taxon>Bacteria</taxon>
        <taxon>Bacillati</taxon>
        <taxon>Bacillota</taxon>
        <taxon>Clostridia</taxon>
        <taxon>Eubacteriales</taxon>
        <taxon>Butyricicoccaceae</taxon>
        <taxon>Butyricicoccus</taxon>
    </lineage>
</organism>
<dbReference type="SUPFAM" id="SSF101821">
    <property type="entry name" value="Aminopeptidase/glucanase lid domain"/>
    <property type="match status" value="1"/>
</dbReference>
<keyword evidence="8" id="KW-1185">Reference proteome</keyword>
<dbReference type="SUPFAM" id="SSF53187">
    <property type="entry name" value="Zn-dependent exopeptidases"/>
    <property type="match status" value="1"/>
</dbReference>
<evidence type="ECO:0000256" key="1">
    <source>
        <dbReference type="ARBA" id="ARBA00006272"/>
    </source>
</evidence>